<dbReference type="SUPFAM" id="SSF53649">
    <property type="entry name" value="Alkaline phosphatase-like"/>
    <property type="match status" value="1"/>
</dbReference>
<evidence type="ECO:0000256" key="1">
    <source>
        <dbReference type="ARBA" id="ARBA00001946"/>
    </source>
</evidence>
<evidence type="ECO:0000256" key="8">
    <source>
        <dbReference type="ARBA" id="ARBA00022842"/>
    </source>
</evidence>
<reference evidence="11 12" key="1">
    <citation type="submission" date="2024-09" db="EMBL/GenBank/DDBJ databases">
        <authorList>
            <person name="Sun Q."/>
            <person name="Mori K."/>
        </authorList>
    </citation>
    <scope>NUCLEOTIDE SEQUENCE [LARGE SCALE GENOMIC DNA]</scope>
    <source>
        <strain evidence="11 12">KCTC 23315</strain>
    </source>
</reference>
<keyword evidence="5" id="KW-0479">Metal-binding</keyword>
<accession>A0ABV6BIV7</accession>
<evidence type="ECO:0000256" key="9">
    <source>
        <dbReference type="RuleBase" id="RU003946"/>
    </source>
</evidence>
<dbReference type="RefSeq" id="WP_377247787.1">
    <property type="nucleotide sequence ID" value="NZ_JBHLXP010000005.1"/>
</dbReference>
<dbReference type="InterPro" id="IPR018299">
    <property type="entry name" value="Alkaline_phosphatase_AS"/>
</dbReference>
<dbReference type="PANTHER" id="PTHR11596">
    <property type="entry name" value="ALKALINE PHOSPHATASE"/>
    <property type="match status" value="1"/>
</dbReference>
<feature type="chain" id="PRO_5046790702" evidence="10">
    <location>
        <begin position="20"/>
        <end position="452"/>
    </location>
</feature>
<feature type="signal peptide" evidence="10">
    <location>
        <begin position="1"/>
        <end position="19"/>
    </location>
</feature>
<evidence type="ECO:0000256" key="10">
    <source>
        <dbReference type="SAM" id="SignalP"/>
    </source>
</evidence>
<keyword evidence="8" id="KW-0460">Magnesium</keyword>
<dbReference type="PROSITE" id="PS00123">
    <property type="entry name" value="ALKALINE_PHOSPHATASE"/>
    <property type="match status" value="1"/>
</dbReference>
<evidence type="ECO:0000256" key="7">
    <source>
        <dbReference type="ARBA" id="ARBA00022833"/>
    </source>
</evidence>
<gene>
    <name evidence="11" type="ORF">ACFFJP_18480</name>
</gene>
<dbReference type="Proteomes" id="UP001589813">
    <property type="component" value="Unassembled WGS sequence"/>
</dbReference>
<dbReference type="InterPro" id="IPR001952">
    <property type="entry name" value="Alkaline_phosphatase"/>
</dbReference>
<dbReference type="SMART" id="SM00098">
    <property type="entry name" value="alkPPc"/>
    <property type="match status" value="1"/>
</dbReference>
<sequence>MKKLSLAVLAALLPVSAMAAPKNIIYMIGDGMGPAYLSAYRYYMDDPTTKAVEATIFDELWVGVATTYPDDDTIVTDSAAGATALSTRHKSYNGAIAVDHDHKKLTTMLEIAKHQGKATGIVATAQINHATPAAFVAHNKTRKAYDEIANDYFDNKVDGKFVADLMFGGGTSYFERKDRHLANQFKQAGYQYANSWQDFNKIKSIPALALLAPVGFPSTLDNPVQQPLVQMTEKALKLLSSADKGFVVMIEGSQIDWCGHANDVACAMAEMHDFGNAIKAAKAFVDANPDTLLVITADHETGGLSLGANGIYAWNRDVIKAVKQTGPVLAKSLVKAKAAEQKQVWLAQTGLKLTDSEWQALSQQINQLAPVYAAKDWSKETDVLEAEADLLEPLAKQAKKLIDKYSNTGWTSGAHTAIDVPVLAYGKDAQLFAGFQDNTAIASKLLNFIEKK</sequence>
<keyword evidence="10" id="KW-0732">Signal</keyword>
<evidence type="ECO:0000313" key="11">
    <source>
        <dbReference type="EMBL" id="MFC0050289.1"/>
    </source>
</evidence>
<name>A0ABV6BIV7_9GAMM</name>
<evidence type="ECO:0000256" key="3">
    <source>
        <dbReference type="ARBA" id="ARBA00005984"/>
    </source>
</evidence>
<keyword evidence="6" id="KW-0378">Hydrolase</keyword>
<comment type="cofactor">
    <cofactor evidence="1">
        <name>Mg(2+)</name>
        <dbReference type="ChEBI" id="CHEBI:18420"/>
    </cofactor>
</comment>
<evidence type="ECO:0000256" key="4">
    <source>
        <dbReference type="ARBA" id="ARBA00022553"/>
    </source>
</evidence>
<dbReference type="EMBL" id="JBHLXP010000005">
    <property type="protein sequence ID" value="MFC0050289.1"/>
    <property type="molecule type" value="Genomic_DNA"/>
</dbReference>
<dbReference type="Gene3D" id="3.40.720.10">
    <property type="entry name" value="Alkaline Phosphatase, subunit A"/>
    <property type="match status" value="1"/>
</dbReference>
<protein>
    <submittedName>
        <fullName evidence="11">Alkaline phosphatase</fullName>
    </submittedName>
</protein>
<dbReference type="CDD" id="cd16012">
    <property type="entry name" value="ALP"/>
    <property type="match status" value="1"/>
</dbReference>
<evidence type="ECO:0000256" key="5">
    <source>
        <dbReference type="ARBA" id="ARBA00022723"/>
    </source>
</evidence>
<keyword evidence="12" id="KW-1185">Reference proteome</keyword>
<evidence type="ECO:0000256" key="6">
    <source>
        <dbReference type="ARBA" id="ARBA00022801"/>
    </source>
</evidence>
<evidence type="ECO:0000256" key="2">
    <source>
        <dbReference type="ARBA" id="ARBA00001947"/>
    </source>
</evidence>
<comment type="cofactor">
    <cofactor evidence="2">
        <name>Zn(2+)</name>
        <dbReference type="ChEBI" id="CHEBI:29105"/>
    </cofactor>
</comment>
<proteinExistence type="inferred from homology"/>
<dbReference type="PANTHER" id="PTHR11596:SF5">
    <property type="entry name" value="ALKALINE PHOSPHATASE"/>
    <property type="match status" value="1"/>
</dbReference>
<comment type="caution">
    <text evidence="11">The sequence shown here is derived from an EMBL/GenBank/DDBJ whole genome shotgun (WGS) entry which is preliminary data.</text>
</comment>
<evidence type="ECO:0000313" key="12">
    <source>
        <dbReference type="Proteomes" id="UP001589813"/>
    </source>
</evidence>
<dbReference type="PRINTS" id="PR00113">
    <property type="entry name" value="ALKPHPHTASE"/>
</dbReference>
<dbReference type="Pfam" id="PF00245">
    <property type="entry name" value="Alk_phosphatase"/>
    <property type="match status" value="1"/>
</dbReference>
<comment type="similarity">
    <text evidence="3 9">Belongs to the alkaline phosphatase family.</text>
</comment>
<keyword evidence="7" id="KW-0862">Zinc</keyword>
<keyword evidence="4" id="KW-0597">Phosphoprotein</keyword>
<dbReference type="Gene3D" id="1.10.60.40">
    <property type="match status" value="1"/>
</dbReference>
<dbReference type="InterPro" id="IPR017850">
    <property type="entry name" value="Alkaline_phosphatase_core_sf"/>
</dbReference>
<organism evidence="11 12">
    <name type="scientific">Rheinheimera tilapiae</name>
    <dbReference type="NCBI Taxonomy" id="875043"/>
    <lineage>
        <taxon>Bacteria</taxon>
        <taxon>Pseudomonadati</taxon>
        <taxon>Pseudomonadota</taxon>
        <taxon>Gammaproteobacteria</taxon>
        <taxon>Chromatiales</taxon>
        <taxon>Chromatiaceae</taxon>
        <taxon>Rheinheimera</taxon>
    </lineage>
</organism>